<reference evidence="2 3" key="1">
    <citation type="submission" date="2020-10" db="EMBL/GenBank/DDBJ databases">
        <title>Connecting structure to function with the recovery of over 1000 high-quality activated sludge metagenome-assembled genomes encoding full-length rRNA genes using long-read sequencing.</title>
        <authorList>
            <person name="Singleton C.M."/>
            <person name="Petriglieri F."/>
            <person name="Kristensen J.M."/>
            <person name="Kirkegaard R.H."/>
            <person name="Michaelsen T.Y."/>
            <person name="Andersen M.H."/>
            <person name="Karst S.M."/>
            <person name="Dueholm M.S."/>
            <person name="Nielsen P.H."/>
            <person name="Albertsen M."/>
        </authorList>
    </citation>
    <scope>NUCLEOTIDE SEQUENCE [LARGE SCALE GENOMIC DNA]</scope>
    <source>
        <strain evidence="2">EsbW_18-Q3-R4-48_BATAC.285</strain>
    </source>
</reference>
<dbReference type="EMBL" id="JADJMH010000006">
    <property type="protein sequence ID" value="MBK7675042.1"/>
    <property type="molecule type" value="Genomic_DNA"/>
</dbReference>
<accession>A0A935PYK1</accession>
<evidence type="ECO:0000313" key="2">
    <source>
        <dbReference type="EMBL" id="MBK7675042.1"/>
    </source>
</evidence>
<feature type="compositionally biased region" description="Basic and acidic residues" evidence="1">
    <location>
        <begin position="58"/>
        <end position="67"/>
    </location>
</feature>
<evidence type="ECO:0000313" key="3">
    <source>
        <dbReference type="Proteomes" id="UP000697998"/>
    </source>
</evidence>
<comment type="caution">
    <text evidence="2">The sequence shown here is derived from an EMBL/GenBank/DDBJ whole genome shotgun (WGS) entry which is preliminary data.</text>
</comment>
<organism evidence="2 3">
    <name type="scientific">Candidatus Accumulibacter proximus</name>
    <dbReference type="NCBI Taxonomy" id="2954385"/>
    <lineage>
        <taxon>Bacteria</taxon>
        <taxon>Pseudomonadati</taxon>
        <taxon>Pseudomonadota</taxon>
        <taxon>Betaproteobacteria</taxon>
        <taxon>Candidatus Accumulibacter</taxon>
    </lineage>
</organism>
<proteinExistence type="predicted"/>
<evidence type="ECO:0008006" key="4">
    <source>
        <dbReference type="Google" id="ProtNLM"/>
    </source>
</evidence>
<gene>
    <name evidence="2" type="ORF">IPJ27_09905</name>
</gene>
<sequence length="142" mass="15933">MEKQTDDKVAVSMVEKSQATFPSLRAVSFDHGFHSRSNRETLEERLDLVALPKKGRHSAADRERKTEPGFVQARRKHSAVESAINGLENFGLDLCPDHGIRGFKRYVALAVLARNIHRLGVVVRERTARAKPRVPEPQKLAA</sequence>
<evidence type="ECO:0000256" key="1">
    <source>
        <dbReference type="SAM" id="MobiDB-lite"/>
    </source>
</evidence>
<protein>
    <recommendedName>
        <fullName evidence="4">Transposase DDE domain-containing protein</fullName>
    </recommendedName>
</protein>
<dbReference type="AlphaFoldDB" id="A0A935PYK1"/>
<feature type="region of interest" description="Disordered" evidence="1">
    <location>
        <begin position="53"/>
        <end position="74"/>
    </location>
</feature>
<dbReference type="Proteomes" id="UP000697998">
    <property type="component" value="Unassembled WGS sequence"/>
</dbReference>
<name>A0A935PYK1_9PROT</name>